<evidence type="ECO:0000313" key="1">
    <source>
        <dbReference type="EMBL" id="KAJ6348741.1"/>
    </source>
</evidence>
<keyword evidence="2" id="KW-1185">Reference proteome</keyword>
<proteinExistence type="predicted"/>
<dbReference type="Proteomes" id="UP001141253">
    <property type="component" value="Chromosome 19"/>
</dbReference>
<reference evidence="1" key="2">
    <citation type="journal article" date="2023" name="Int. J. Mol. Sci.">
        <title>De Novo Assembly and Annotation of 11 Diverse Shrub Willow (Salix) Genomes Reveals Novel Gene Organization in Sex-Linked Regions.</title>
        <authorList>
            <person name="Hyden B."/>
            <person name="Feng K."/>
            <person name="Yates T.B."/>
            <person name="Jawdy S."/>
            <person name="Cereghino C."/>
            <person name="Smart L.B."/>
            <person name="Muchero W."/>
        </authorList>
    </citation>
    <scope>NUCLEOTIDE SEQUENCE</scope>
    <source>
        <tissue evidence="1">Shoot tip</tissue>
    </source>
</reference>
<reference evidence="1" key="1">
    <citation type="submission" date="2022-10" db="EMBL/GenBank/DDBJ databases">
        <authorList>
            <person name="Hyden B.L."/>
            <person name="Feng K."/>
            <person name="Yates T."/>
            <person name="Jawdy S."/>
            <person name="Smart L.B."/>
            <person name="Muchero W."/>
        </authorList>
    </citation>
    <scope>NUCLEOTIDE SEQUENCE</scope>
    <source>
        <tissue evidence="1">Shoot tip</tissue>
    </source>
</reference>
<comment type="caution">
    <text evidence="1">The sequence shown here is derived from an EMBL/GenBank/DDBJ whole genome shotgun (WGS) entry which is preliminary data.</text>
</comment>
<sequence>MFSPKNQTH</sequence>
<organism evidence="1 2">
    <name type="scientific">Salix suchowensis</name>
    <dbReference type="NCBI Taxonomy" id="1278906"/>
    <lineage>
        <taxon>Eukaryota</taxon>
        <taxon>Viridiplantae</taxon>
        <taxon>Streptophyta</taxon>
        <taxon>Embryophyta</taxon>
        <taxon>Tracheophyta</taxon>
        <taxon>Spermatophyta</taxon>
        <taxon>Magnoliopsida</taxon>
        <taxon>eudicotyledons</taxon>
        <taxon>Gunneridae</taxon>
        <taxon>Pentapetalae</taxon>
        <taxon>rosids</taxon>
        <taxon>fabids</taxon>
        <taxon>Malpighiales</taxon>
        <taxon>Salicaceae</taxon>
        <taxon>Saliceae</taxon>
        <taxon>Salix</taxon>
    </lineage>
</organism>
<evidence type="ECO:0000313" key="2">
    <source>
        <dbReference type="Proteomes" id="UP001141253"/>
    </source>
</evidence>
<protein>
    <submittedName>
        <fullName evidence="1">Uncharacterized protein</fullName>
    </submittedName>
</protein>
<name>A0ABQ9AL95_9ROSI</name>
<feature type="non-terminal residue" evidence="1">
    <location>
        <position position="9"/>
    </location>
</feature>
<dbReference type="EMBL" id="JAPFFI010000018">
    <property type="protein sequence ID" value="KAJ6348741.1"/>
    <property type="molecule type" value="Genomic_DNA"/>
</dbReference>
<accession>A0ABQ9AL95</accession>
<gene>
    <name evidence="1" type="ORF">OIU77_006337</name>
</gene>